<comment type="subcellular location">
    <subcellularLocation>
        <location evidence="1">Cell outer membrane</location>
        <topology evidence="1">Multi-pass membrane protein</topology>
    </subcellularLocation>
</comment>
<dbReference type="GO" id="GO:0009279">
    <property type="term" value="C:cell outer membrane"/>
    <property type="evidence" value="ECO:0007669"/>
    <property type="project" value="UniProtKB-SubCell"/>
</dbReference>
<keyword evidence="6" id="KW-0406">Ion transport</keyword>
<evidence type="ECO:0000256" key="11">
    <source>
        <dbReference type="SAM" id="MobiDB-lite"/>
    </source>
</evidence>
<dbReference type="Pfam" id="PF13505">
    <property type="entry name" value="OMP_b-brl"/>
    <property type="match status" value="1"/>
</dbReference>
<evidence type="ECO:0000256" key="5">
    <source>
        <dbReference type="ARBA" id="ARBA00022729"/>
    </source>
</evidence>
<evidence type="ECO:0000256" key="10">
    <source>
        <dbReference type="PROSITE-ProRule" id="PRU00473"/>
    </source>
</evidence>
<evidence type="ECO:0000256" key="4">
    <source>
        <dbReference type="ARBA" id="ARBA00022692"/>
    </source>
</evidence>
<gene>
    <name evidence="14" type="ORF">LPC04_01875</name>
</gene>
<evidence type="ECO:0000256" key="12">
    <source>
        <dbReference type="SAM" id="SignalP"/>
    </source>
</evidence>
<dbReference type="EMBL" id="JAJLJH010000001">
    <property type="protein sequence ID" value="MCK9684452.1"/>
    <property type="molecule type" value="Genomic_DNA"/>
</dbReference>
<evidence type="ECO:0000256" key="7">
    <source>
        <dbReference type="ARBA" id="ARBA00023114"/>
    </source>
</evidence>
<dbReference type="PROSITE" id="PS01068">
    <property type="entry name" value="OMPA_1"/>
    <property type="match status" value="1"/>
</dbReference>
<evidence type="ECO:0000256" key="9">
    <source>
        <dbReference type="ARBA" id="ARBA00023237"/>
    </source>
</evidence>
<dbReference type="PROSITE" id="PS51123">
    <property type="entry name" value="OMPA_2"/>
    <property type="match status" value="1"/>
</dbReference>
<evidence type="ECO:0000256" key="1">
    <source>
        <dbReference type="ARBA" id="ARBA00004571"/>
    </source>
</evidence>
<keyword evidence="5 12" id="KW-0732">Signal</keyword>
<dbReference type="AlphaFoldDB" id="A0A9X2BXI5"/>
<keyword evidence="2" id="KW-0813">Transport</keyword>
<dbReference type="SUPFAM" id="SSF103088">
    <property type="entry name" value="OmpA-like"/>
    <property type="match status" value="1"/>
</dbReference>
<evidence type="ECO:0000259" key="13">
    <source>
        <dbReference type="PROSITE" id="PS51123"/>
    </source>
</evidence>
<evidence type="ECO:0000256" key="2">
    <source>
        <dbReference type="ARBA" id="ARBA00022448"/>
    </source>
</evidence>
<dbReference type="CDD" id="cd07185">
    <property type="entry name" value="OmpA_C-like"/>
    <property type="match status" value="1"/>
</dbReference>
<keyword evidence="3" id="KW-1134">Transmembrane beta strand</keyword>
<feature type="domain" description="OmpA-like" evidence="13">
    <location>
        <begin position="228"/>
        <end position="351"/>
    </location>
</feature>
<dbReference type="InterPro" id="IPR027385">
    <property type="entry name" value="Beta-barrel_OMP"/>
</dbReference>
<dbReference type="Pfam" id="PF00691">
    <property type="entry name" value="OmpA"/>
    <property type="match status" value="1"/>
</dbReference>
<feature type="region of interest" description="Disordered" evidence="11">
    <location>
        <begin position="199"/>
        <end position="219"/>
    </location>
</feature>
<dbReference type="InterPro" id="IPR006690">
    <property type="entry name" value="OMPA-like_CS"/>
</dbReference>
<dbReference type="GO" id="GO:0046930">
    <property type="term" value="C:pore complex"/>
    <property type="evidence" value="ECO:0007669"/>
    <property type="project" value="UniProtKB-KW"/>
</dbReference>
<proteinExistence type="predicted"/>
<name>A0A9X2BXI5_9BURK</name>
<dbReference type="PROSITE" id="PS51257">
    <property type="entry name" value="PROKAR_LIPOPROTEIN"/>
    <property type="match status" value="1"/>
</dbReference>
<feature type="compositionally biased region" description="Low complexity" evidence="11">
    <location>
        <begin position="199"/>
        <end position="209"/>
    </location>
</feature>
<dbReference type="InterPro" id="IPR006664">
    <property type="entry name" value="OMP_bac"/>
</dbReference>
<keyword evidence="7" id="KW-0626">Porin</keyword>
<dbReference type="InterPro" id="IPR050330">
    <property type="entry name" value="Bact_OuterMem_StrucFunc"/>
</dbReference>
<keyword evidence="9" id="KW-0998">Cell outer membrane</keyword>
<comment type="caution">
    <text evidence="14">The sequence shown here is derived from an EMBL/GenBank/DDBJ whole genome shotgun (WGS) entry which is preliminary data.</text>
</comment>
<dbReference type="InterPro" id="IPR011250">
    <property type="entry name" value="OMP/PagP_B-barrel"/>
</dbReference>
<dbReference type="SUPFAM" id="SSF56925">
    <property type="entry name" value="OMPA-like"/>
    <property type="match status" value="1"/>
</dbReference>
<reference evidence="14" key="1">
    <citation type="submission" date="2021-11" db="EMBL/GenBank/DDBJ databases">
        <title>BS-T2-15 a new species belonging to the Comamonadaceae family isolated from the soil of a French oak forest.</title>
        <authorList>
            <person name="Mieszkin S."/>
            <person name="Alain K."/>
        </authorList>
    </citation>
    <scope>NUCLEOTIDE SEQUENCE</scope>
    <source>
        <strain evidence="14">BS-T2-15</strain>
    </source>
</reference>
<dbReference type="InterPro" id="IPR006665">
    <property type="entry name" value="OmpA-like"/>
</dbReference>
<evidence type="ECO:0000313" key="14">
    <source>
        <dbReference type="EMBL" id="MCK9684452.1"/>
    </source>
</evidence>
<keyword evidence="15" id="KW-1185">Reference proteome</keyword>
<feature type="compositionally biased region" description="Pro residues" evidence="11">
    <location>
        <begin position="210"/>
        <end position="219"/>
    </location>
</feature>
<sequence length="355" mass="38103">MTRQKSLAINVLAAAAALACIGTASAQENTYNPNAYILLNGSVMKPDSKFPEDKVGYGGGVKIGVPLNPSWDIQVGGNYAESKDHGLKMHEYLGGVDALYLFTPAGFRPFVLVGLGASRDSGTTIDRHTSPYVNAGVGFQYKFTPTLGMQADIRETDSFYRHRDPFDGMKNSANTYVNVGLTWAFGAPPVAAPVPVATTTRTEETTTVTTPPPAPVYTPPPPPPPAPVMKKYTLSASELFAFNSAKLGPNQPKLDEVATTMQANSDIASVTIVGYTDRIGSKAYNQKLSEERANSVKSYLEGKGVAANRLTAVGKGEADPVVECKDEKKRPALIKCLEPNRRVEIEPVTFTKQVN</sequence>
<keyword evidence="8 10" id="KW-0472">Membrane</keyword>
<dbReference type="PRINTS" id="PR01021">
    <property type="entry name" value="OMPADOMAIN"/>
</dbReference>
<evidence type="ECO:0000313" key="15">
    <source>
        <dbReference type="Proteomes" id="UP001139353"/>
    </source>
</evidence>
<dbReference type="InterPro" id="IPR036737">
    <property type="entry name" value="OmpA-like_sf"/>
</dbReference>
<dbReference type="RefSeq" id="WP_275680482.1">
    <property type="nucleotide sequence ID" value="NZ_JAJLJH010000001.1"/>
</dbReference>
<organism evidence="14 15">
    <name type="scientific">Scleromatobacter humisilvae</name>
    <dbReference type="NCBI Taxonomy" id="2897159"/>
    <lineage>
        <taxon>Bacteria</taxon>
        <taxon>Pseudomonadati</taxon>
        <taxon>Pseudomonadota</taxon>
        <taxon>Betaproteobacteria</taxon>
        <taxon>Burkholderiales</taxon>
        <taxon>Sphaerotilaceae</taxon>
        <taxon>Scleromatobacter</taxon>
    </lineage>
</organism>
<keyword evidence="4" id="KW-0812">Transmembrane</keyword>
<feature type="chain" id="PRO_5040886948" evidence="12">
    <location>
        <begin position="27"/>
        <end position="355"/>
    </location>
</feature>
<protein>
    <submittedName>
        <fullName evidence="14">OmpA family protein</fullName>
    </submittedName>
</protein>
<dbReference type="GO" id="GO:0006811">
    <property type="term" value="P:monoatomic ion transport"/>
    <property type="evidence" value="ECO:0007669"/>
    <property type="project" value="UniProtKB-KW"/>
</dbReference>
<dbReference type="PANTHER" id="PTHR30329">
    <property type="entry name" value="STATOR ELEMENT OF FLAGELLAR MOTOR COMPLEX"/>
    <property type="match status" value="1"/>
</dbReference>
<feature type="signal peptide" evidence="12">
    <location>
        <begin position="1"/>
        <end position="26"/>
    </location>
</feature>
<dbReference type="GO" id="GO:0015288">
    <property type="term" value="F:porin activity"/>
    <property type="evidence" value="ECO:0007669"/>
    <property type="project" value="UniProtKB-KW"/>
</dbReference>
<evidence type="ECO:0000256" key="3">
    <source>
        <dbReference type="ARBA" id="ARBA00022452"/>
    </source>
</evidence>
<dbReference type="Gene3D" id="2.40.160.20">
    <property type="match status" value="1"/>
</dbReference>
<evidence type="ECO:0000256" key="6">
    <source>
        <dbReference type="ARBA" id="ARBA00023065"/>
    </source>
</evidence>
<dbReference type="Proteomes" id="UP001139353">
    <property type="component" value="Unassembled WGS sequence"/>
</dbReference>
<accession>A0A9X2BXI5</accession>
<evidence type="ECO:0000256" key="8">
    <source>
        <dbReference type="ARBA" id="ARBA00023136"/>
    </source>
</evidence>
<dbReference type="Gene3D" id="3.30.1330.60">
    <property type="entry name" value="OmpA-like domain"/>
    <property type="match status" value="1"/>
</dbReference>
<dbReference type="PANTHER" id="PTHR30329:SF21">
    <property type="entry name" value="LIPOPROTEIN YIAD-RELATED"/>
    <property type="match status" value="1"/>
</dbReference>